<dbReference type="EC" id="1.7.1.13" evidence="5"/>
<evidence type="ECO:0000313" key="7">
    <source>
        <dbReference type="EMBL" id="RZT93619.1"/>
    </source>
</evidence>
<feature type="active site" description="Thioimide intermediate" evidence="5">
    <location>
        <position position="81"/>
    </location>
</feature>
<dbReference type="PANTHER" id="PTHR34354:SF1">
    <property type="entry name" value="NADPH-DEPENDENT 7-CYANO-7-DEAZAGUANINE REDUCTASE"/>
    <property type="match status" value="1"/>
</dbReference>
<dbReference type="Proteomes" id="UP000293671">
    <property type="component" value="Unassembled WGS sequence"/>
</dbReference>
<accession>A0A4V2FSB1</accession>
<evidence type="ECO:0000256" key="4">
    <source>
        <dbReference type="ARBA" id="ARBA00023002"/>
    </source>
</evidence>
<keyword evidence="2 5" id="KW-0671">Queuosine biosynthesis</keyword>
<dbReference type="GO" id="GO:0008616">
    <property type="term" value="P:tRNA queuosine(34) biosynthetic process"/>
    <property type="evidence" value="ECO:0007669"/>
    <property type="project" value="UniProtKB-UniRule"/>
</dbReference>
<evidence type="ECO:0000256" key="5">
    <source>
        <dbReference type="HAMAP-Rule" id="MF_00818"/>
    </source>
</evidence>
<dbReference type="AlphaFoldDB" id="A0A4V2FSB1"/>
<dbReference type="SUPFAM" id="SSF55620">
    <property type="entry name" value="Tetrahydrobiopterin biosynthesis enzymes-like"/>
    <property type="match status" value="1"/>
</dbReference>
<dbReference type="NCBIfam" id="TIGR03139">
    <property type="entry name" value="QueF-II"/>
    <property type="match status" value="1"/>
</dbReference>
<dbReference type="EMBL" id="SHKP01000008">
    <property type="protein sequence ID" value="RZT93619.1"/>
    <property type="molecule type" value="Genomic_DNA"/>
</dbReference>
<dbReference type="InterPro" id="IPR050084">
    <property type="entry name" value="NADPH_dep_7-cyano-7-deazaG_red"/>
</dbReference>
<comment type="similarity">
    <text evidence="5">Belongs to the GTP cyclohydrolase I family. QueF type 1 subfamily.</text>
</comment>
<dbReference type="GO" id="GO:0005737">
    <property type="term" value="C:cytoplasm"/>
    <property type="evidence" value="ECO:0007669"/>
    <property type="project" value="UniProtKB-SubCell"/>
</dbReference>
<comment type="caution">
    <text evidence="7">The sequence shown here is derived from an EMBL/GenBank/DDBJ whole genome shotgun (WGS) entry which is preliminary data.</text>
</comment>
<feature type="active site" description="Proton donor" evidence="5">
    <location>
        <position position="88"/>
    </location>
</feature>
<comment type="function">
    <text evidence="5">Catalyzes the NADPH-dependent reduction of 7-cyano-7-deazaguanine (preQ0) to 7-aminomethyl-7-deazaguanine (preQ1).</text>
</comment>
<feature type="binding site" evidence="5">
    <location>
        <begin position="103"/>
        <end position="105"/>
    </location>
    <ligand>
        <name>substrate</name>
    </ligand>
</feature>
<keyword evidence="1 5" id="KW-0963">Cytoplasm</keyword>
<dbReference type="Pfam" id="PF14489">
    <property type="entry name" value="QueF"/>
    <property type="match status" value="1"/>
</dbReference>
<comment type="catalytic activity">
    <reaction evidence="5">
        <text>7-aminomethyl-7-carbaguanine + 2 NADP(+) = 7-cyano-7-carbaguanine + 2 NADPH + 3 H(+)</text>
        <dbReference type="Rhea" id="RHEA:13409"/>
        <dbReference type="ChEBI" id="CHEBI:15378"/>
        <dbReference type="ChEBI" id="CHEBI:45075"/>
        <dbReference type="ChEBI" id="CHEBI:57783"/>
        <dbReference type="ChEBI" id="CHEBI:58349"/>
        <dbReference type="ChEBI" id="CHEBI:58703"/>
        <dbReference type="EC" id="1.7.1.13"/>
    </reaction>
</comment>
<dbReference type="PANTHER" id="PTHR34354">
    <property type="entry name" value="NADPH-DEPENDENT 7-CYANO-7-DEAZAGUANINE REDUCTASE"/>
    <property type="match status" value="1"/>
</dbReference>
<feature type="binding site" evidence="5">
    <location>
        <begin position="122"/>
        <end position="123"/>
    </location>
    <ligand>
        <name>substrate</name>
    </ligand>
</feature>
<evidence type="ECO:0000256" key="6">
    <source>
        <dbReference type="SAM" id="MobiDB-lite"/>
    </source>
</evidence>
<evidence type="ECO:0000256" key="2">
    <source>
        <dbReference type="ARBA" id="ARBA00022785"/>
    </source>
</evidence>
<dbReference type="Gene3D" id="3.30.1130.10">
    <property type="match status" value="1"/>
</dbReference>
<name>A0A4V2FSB1_9BURK</name>
<keyword evidence="4 5" id="KW-0560">Oxidoreductase</keyword>
<dbReference type="GO" id="GO:0033739">
    <property type="term" value="F:preQ1 synthase activity"/>
    <property type="evidence" value="ECO:0007669"/>
    <property type="project" value="UniProtKB-UniRule"/>
</dbReference>
<gene>
    <name evidence="5" type="primary">queF</name>
    <name evidence="7" type="ORF">EV670_3169</name>
</gene>
<comment type="pathway">
    <text evidence="5">tRNA modification; tRNA-queuosine biosynthesis.</text>
</comment>
<evidence type="ECO:0000313" key="8">
    <source>
        <dbReference type="Proteomes" id="UP000293671"/>
    </source>
</evidence>
<organism evidence="7 8">
    <name type="scientific">Rivibacter subsaxonicus</name>
    <dbReference type="NCBI Taxonomy" id="457575"/>
    <lineage>
        <taxon>Bacteria</taxon>
        <taxon>Pseudomonadati</taxon>
        <taxon>Pseudomonadota</taxon>
        <taxon>Betaproteobacteria</taxon>
        <taxon>Burkholderiales</taxon>
        <taxon>Rivibacter</taxon>
    </lineage>
</organism>
<keyword evidence="3 5" id="KW-0521">NADP</keyword>
<protein>
    <recommendedName>
        <fullName evidence="5">NADPH-dependent 7-cyano-7-deazaguanine reductase</fullName>
        <ecNumber evidence="5">1.7.1.13</ecNumber>
    </recommendedName>
    <alternativeName>
        <fullName evidence="5">7-cyano-7-carbaguanine reductase</fullName>
    </alternativeName>
    <alternativeName>
        <fullName evidence="5">NADPH-dependent nitrile oxidoreductase</fullName>
    </alternativeName>
    <alternativeName>
        <fullName evidence="5">PreQ(0) reductase</fullName>
    </alternativeName>
</protein>
<comment type="subcellular location">
    <subcellularLocation>
        <location evidence="5">Cytoplasm</location>
    </subcellularLocation>
</comment>
<dbReference type="UniPathway" id="UPA00392"/>
<sequence>MATTRPKKKPATETPGRPKFPDSPSGGRTPQRGGLGGAPRQREMPANPPTAPSKELHVFPNPAPERDYVIQFQIPEFTCHCPLTGQPDFAHFTIDMIADELCIELKSLKMYFWSFRNEGAFHEKVTNDILSKIVAVTKPRYARISARWYVRGGIYTNVVAEHRKKGWKPAPRIDLPAHAEERGLLG</sequence>
<proteinExistence type="inferred from homology"/>
<evidence type="ECO:0000256" key="3">
    <source>
        <dbReference type="ARBA" id="ARBA00022857"/>
    </source>
</evidence>
<dbReference type="InterPro" id="IPR043133">
    <property type="entry name" value="GTP-CH-I_C/QueF"/>
</dbReference>
<dbReference type="InterPro" id="IPR016856">
    <property type="entry name" value="QueF_type1"/>
</dbReference>
<dbReference type="InterPro" id="IPR029500">
    <property type="entry name" value="QueF"/>
</dbReference>
<dbReference type="HAMAP" id="MF_00818">
    <property type="entry name" value="QueF_type1"/>
    <property type="match status" value="1"/>
</dbReference>
<keyword evidence="8" id="KW-1185">Reference proteome</keyword>
<reference evidence="7 8" key="1">
    <citation type="submission" date="2019-02" db="EMBL/GenBank/DDBJ databases">
        <title>Genomic Encyclopedia of Type Strains, Phase IV (KMG-IV): sequencing the most valuable type-strain genomes for metagenomic binning, comparative biology and taxonomic classification.</title>
        <authorList>
            <person name="Goeker M."/>
        </authorList>
    </citation>
    <scope>NUCLEOTIDE SEQUENCE [LARGE SCALE GENOMIC DNA]</scope>
    <source>
        <strain evidence="7 8">DSM 19570</strain>
    </source>
</reference>
<feature type="region of interest" description="Disordered" evidence="6">
    <location>
        <begin position="1"/>
        <end position="56"/>
    </location>
</feature>
<evidence type="ECO:0000256" key="1">
    <source>
        <dbReference type="ARBA" id="ARBA00022490"/>
    </source>
</evidence>